<dbReference type="AlphaFoldDB" id="A0A9D2N1W6"/>
<comment type="caution">
    <text evidence="2">The sequence shown here is derived from an EMBL/GenBank/DDBJ whole genome shotgun (WGS) entry which is preliminary data.</text>
</comment>
<gene>
    <name evidence="2" type="ORF">H9704_10360</name>
</gene>
<accession>A0A9D2N1W6</accession>
<dbReference type="Proteomes" id="UP000823910">
    <property type="component" value="Unassembled WGS sequence"/>
</dbReference>
<dbReference type="EMBL" id="DWWT01000053">
    <property type="protein sequence ID" value="HJC06538.1"/>
    <property type="molecule type" value="Genomic_DNA"/>
</dbReference>
<keyword evidence="1" id="KW-0812">Transmembrane</keyword>
<evidence type="ECO:0008006" key="4">
    <source>
        <dbReference type="Google" id="ProtNLM"/>
    </source>
</evidence>
<evidence type="ECO:0000256" key="1">
    <source>
        <dbReference type="SAM" id="Phobius"/>
    </source>
</evidence>
<keyword evidence="1" id="KW-1133">Transmembrane helix</keyword>
<protein>
    <recommendedName>
        <fullName evidence="4">Zn-finger containing protein</fullName>
    </recommendedName>
</protein>
<feature type="transmembrane region" description="Helical" evidence="1">
    <location>
        <begin position="44"/>
        <end position="61"/>
    </location>
</feature>
<feature type="transmembrane region" description="Helical" evidence="1">
    <location>
        <begin position="21"/>
        <end position="38"/>
    </location>
</feature>
<organism evidence="2 3">
    <name type="scientific">Candidatus Enterocloster excrementipullorum</name>
    <dbReference type="NCBI Taxonomy" id="2838559"/>
    <lineage>
        <taxon>Bacteria</taxon>
        <taxon>Bacillati</taxon>
        <taxon>Bacillota</taxon>
        <taxon>Clostridia</taxon>
        <taxon>Lachnospirales</taxon>
        <taxon>Lachnospiraceae</taxon>
        <taxon>Enterocloster</taxon>
    </lineage>
</organism>
<reference evidence="2" key="2">
    <citation type="submission" date="2021-04" db="EMBL/GenBank/DDBJ databases">
        <authorList>
            <person name="Gilroy R."/>
        </authorList>
    </citation>
    <scope>NUCLEOTIDE SEQUENCE</scope>
    <source>
        <strain evidence="2">CHK180-15479</strain>
    </source>
</reference>
<dbReference type="CDD" id="cd20335">
    <property type="entry name" value="BRcat_RBR"/>
    <property type="match status" value="1"/>
</dbReference>
<sequence>MNRFREKLQRFMIGRYGMDQLGRFLFKVLCVLVVLNLFVRFGVLALAVNVLELAVIALLYFRMFSKNVNRRWQENQAYLRMQFYVSEYFKRLRFRFTEGRKYRIFKCPGCGQKVRIPRGHGKVSIHCPKCGTDFIKKS</sequence>
<evidence type="ECO:0000313" key="3">
    <source>
        <dbReference type="Proteomes" id="UP000823910"/>
    </source>
</evidence>
<dbReference type="Gene3D" id="2.20.28.30">
    <property type="entry name" value="RNA polymerase ii, chain L"/>
    <property type="match status" value="1"/>
</dbReference>
<reference evidence="2" key="1">
    <citation type="journal article" date="2021" name="PeerJ">
        <title>Extensive microbial diversity within the chicken gut microbiome revealed by metagenomics and culture.</title>
        <authorList>
            <person name="Gilroy R."/>
            <person name="Ravi A."/>
            <person name="Getino M."/>
            <person name="Pursley I."/>
            <person name="Horton D.L."/>
            <person name="Alikhan N.F."/>
            <person name="Baker D."/>
            <person name="Gharbi K."/>
            <person name="Hall N."/>
            <person name="Watson M."/>
            <person name="Adriaenssens E.M."/>
            <person name="Foster-Nyarko E."/>
            <person name="Jarju S."/>
            <person name="Secka A."/>
            <person name="Antonio M."/>
            <person name="Oren A."/>
            <person name="Chaudhuri R.R."/>
            <person name="La Ragione R."/>
            <person name="Hildebrand F."/>
            <person name="Pallen M.J."/>
        </authorList>
    </citation>
    <scope>NUCLEOTIDE SEQUENCE</scope>
    <source>
        <strain evidence="2">CHK180-15479</strain>
    </source>
</reference>
<evidence type="ECO:0000313" key="2">
    <source>
        <dbReference type="EMBL" id="HJC06538.1"/>
    </source>
</evidence>
<keyword evidence="1" id="KW-0472">Membrane</keyword>
<name>A0A9D2N1W6_9FIRM</name>
<proteinExistence type="predicted"/>